<dbReference type="EMBL" id="CAJOBC010000597">
    <property type="protein sequence ID" value="CAF3605399.1"/>
    <property type="molecule type" value="Genomic_DNA"/>
</dbReference>
<feature type="domain" description="PDZ" evidence="1">
    <location>
        <begin position="12"/>
        <end position="49"/>
    </location>
</feature>
<dbReference type="Gene3D" id="2.30.42.10">
    <property type="match status" value="1"/>
</dbReference>
<evidence type="ECO:0000313" key="3">
    <source>
        <dbReference type="EMBL" id="CAF3605399.1"/>
    </source>
</evidence>
<dbReference type="EMBL" id="CAJNOQ010000597">
    <property type="protein sequence ID" value="CAF0819062.1"/>
    <property type="molecule type" value="Genomic_DNA"/>
</dbReference>
<feature type="non-terminal residue" evidence="2">
    <location>
        <position position="49"/>
    </location>
</feature>
<dbReference type="InterPro" id="IPR001478">
    <property type="entry name" value="PDZ"/>
</dbReference>
<gene>
    <name evidence="2" type="ORF">GPM918_LOCUS4448</name>
    <name evidence="3" type="ORF">SRO942_LOCUS4449</name>
</gene>
<evidence type="ECO:0000313" key="4">
    <source>
        <dbReference type="Proteomes" id="UP000663829"/>
    </source>
</evidence>
<dbReference type="AlphaFoldDB" id="A0A813TTE6"/>
<evidence type="ECO:0000313" key="2">
    <source>
        <dbReference type="EMBL" id="CAF0819062.1"/>
    </source>
</evidence>
<dbReference type="PANTHER" id="PTHR19964">
    <property type="entry name" value="MULTIPLE PDZ DOMAIN PROTEIN"/>
    <property type="match status" value="1"/>
</dbReference>
<dbReference type="Proteomes" id="UP000681722">
    <property type="component" value="Unassembled WGS sequence"/>
</dbReference>
<dbReference type="PROSITE" id="PS50106">
    <property type="entry name" value="PDZ"/>
    <property type="match status" value="1"/>
</dbReference>
<comment type="caution">
    <text evidence="2">The sequence shown here is derived from an EMBL/GenBank/DDBJ whole genome shotgun (WGS) entry which is preliminary data.</text>
</comment>
<dbReference type="PANTHER" id="PTHR19964:SF92">
    <property type="entry name" value="PATJ HOMOLOG"/>
    <property type="match status" value="1"/>
</dbReference>
<reference evidence="2" key="1">
    <citation type="submission" date="2021-02" db="EMBL/GenBank/DDBJ databases">
        <authorList>
            <person name="Nowell W R."/>
        </authorList>
    </citation>
    <scope>NUCLEOTIDE SEQUENCE</scope>
</reference>
<keyword evidence="4" id="KW-1185">Reference proteome</keyword>
<dbReference type="Proteomes" id="UP000663829">
    <property type="component" value="Unassembled WGS sequence"/>
</dbReference>
<dbReference type="SUPFAM" id="SSF50156">
    <property type="entry name" value="PDZ domain-like"/>
    <property type="match status" value="1"/>
</dbReference>
<protein>
    <recommendedName>
        <fullName evidence="1">PDZ domain-containing protein</fullName>
    </recommendedName>
</protein>
<sequence length="49" mass="5098">MVLNTEWTQIEVIELINDGSGTGLGFGIIGNKSTGVVVKNIIPGGIVDK</sequence>
<dbReference type="InterPro" id="IPR036034">
    <property type="entry name" value="PDZ_sf"/>
</dbReference>
<name>A0A813TTE6_9BILA</name>
<accession>A0A813TTE6</accession>
<organism evidence="2 4">
    <name type="scientific">Didymodactylos carnosus</name>
    <dbReference type="NCBI Taxonomy" id="1234261"/>
    <lineage>
        <taxon>Eukaryota</taxon>
        <taxon>Metazoa</taxon>
        <taxon>Spiralia</taxon>
        <taxon>Gnathifera</taxon>
        <taxon>Rotifera</taxon>
        <taxon>Eurotatoria</taxon>
        <taxon>Bdelloidea</taxon>
        <taxon>Philodinida</taxon>
        <taxon>Philodinidae</taxon>
        <taxon>Didymodactylos</taxon>
    </lineage>
</organism>
<proteinExistence type="predicted"/>
<evidence type="ECO:0000259" key="1">
    <source>
        <dbReference type="PROSITE" id="PS50106"/>
    </source>
</evidence>
<dbReference type="InterPro" id="IPR051342">
    <property type="entry name" value="PDZ_scaffold"/>
</dbReference>